<protein>
    <submittedName>
        <fullName evidence="1">Uncharacterized protein</fullName>
    </submittedName>
</protein>
<sequence>MHGILSIPLQEGDTIGIVAPSSPLQKKILKKG</sequence>
<gene>
    <name evidence="1" type="ORF">NCTC11978_03088</name>
</gene>
<evidence type="ECO:0000313" key="2">
    <source>
        <dbReference type="Proteomes" id="UP000254033"/>
    </source>
</evidence>
<organism evidence="1 2">
    <name type="scientific">Legionella feeleii</name>
    <dbReference type="NCBI Taxonomy" id="453"/>
    <lineage>
        <taxon>Bacteria</taxon>
        <taxon>Pseudomonadati</taxon>
        <taxon>Pseudomonadota</taxon>
        <taxon>Gammaproteobacteria</taxon>
        <taxon>Legionellales</taxon>
        <taxon>Legionellaceae</taxon>
        <taxon>Legionella</taxon>
    </lineage>
</organism>
<evidence type="ECO:0000313" key="1">
    <source>
        <dbReference type="EMBL" id="STX39882.1"/>
    </source>
</evidence>
<dbReference type="Proteomes" id="UP000254033">
    <property type="component" value="Unassembled WGS sequence"/>
</dbReference>
<dbReference type="AlphaFoldDB" id="A0A378IYA8"/>
<dbReference type="EMBL" id="UGNY01000001">
    <property type="protein sequence ID" value="STX39882.1"/>
    <property type="molecule type" value="Genomic_DNA"/>
</dbReference>
<name>A0A378IYA8_9GAMM</name>
<accession>A0A378IYA8</accession>
<reference evidence="1 2" key="1">
    <citation type="submission" date="2018-06" db="EMBL/GenBank/DDBJ databases">
        <authorList>
            <consortium name="Pathogen Informatics"/>
            <person name="Doyle S."/>
        </authorList>
    </citation>
    <scope>NUCLEOTIDE SEQUENCE [LARGE SCALE GENOMIC DNA]</scope>
    <source>
        <strain evidence="1 2">NCTC11978</strain>
    </source>
</reference>
<proteinExistence type="predicted"/>